<name>A0A5C3LNH2_9AGAR</name>
<proteinExistence type="predicted"/>
<gene>
    <name evidence="1" type="ORF">BDQ12DRAFT_689102</name>
</gene>
<evidence type="ECO:0008006" key="3">
    <source>
        <dbReference type="Google" id="ProtNLM"/>
    </source>
</evidence>
<dbReference type="OrthoDB" id="3157337at2759"/>
<protein>
    <recommendedName>
        <fullName evidence="3">BTB domain-containing protein</fullName>
    </recommendedName>
</protein>
<evidence type="ECO:0000313" key="1">
    <source>
        <dbReference type="EMBL" id="TFK34739.1"/>
    </source>
</evidence>
<accession>A0A5C3LNH2</accession>
<dbReference type="InterPro" id="IPR011333">
    <property type="entry name" value="SKP1/BTB/POZ_sf"/>
</dbReference>
<dbReference type="Proteomes" id="UP000308652">
    <property type="component" value="Unassembled WGS sequence"/>
</dbReference>
<reference evidence="1 2" key="1">
    <citation type="journal article" date="2019" name="Nat. Ecol. Evol.">
        <title>Megaphylogeny resolves global patterns of mushroom evolution.</title>
        <authorList>
            <person name="Varga T."/>
            <person name="Krizsan K."/>
            <person name="Foldi C."/>
            <person name="Dima B."/>
            <person name="Sanchez-Garcia M."/>
            <person name="Sanchez-Ramirez S."/>
            <person name="Szollosi G.J."/>
            <person name="Szarkandi J.G."/>
            <person name="Papp V."/>
            <person name="Albert L."/>
            <person name="Andreopoulos W."/>
            <person name="Angelini C."/>
            <person name="Antonin V."/>
            <person name="Barry K.W."/>
            <person name="Bougher N.L."/>
            <person name="Buchanan P."/>
            <person name="Buyck B."/>
            <person name="Bense V."/>
            <person name="Catcheside P."/>
            <person name="Chovatia M."/>
            <person name="Cooper J."/>
            <person name="Damon W."/>
            <person name="Desjardin D."/>
            <person name="Finy P."/>
            <person name="Geml J."/>
            <person name="Haridas S."/>
            <person name="Hughes K."/>
            <person name="Justo A."/>
            <person name="Karasinski D."/>
            <person name="Kautmanova I."/>
            <person name="Kiss B."/>
            <person name="Kocsube S."/>
            <person name="Kotiranta H."/>
            <person name="LaButti K.M."/>
            <person name="Lechner B.E."/>
            <person name="Liimatainen K."/>
            <person name="Lipzen A."/>
            <person name="Lukacs Z."/>
            <person name="Mihaltcheva S."/>
            <person name="Morgado L.N."/>
            <person name="Niskanen T."/>
            <person name="Noordeloos M.E."/>
            <person name="Ohm R.A."/>
            <person name="Ortiz-Santana B."/>
            <person name="Ovrebo C."/>
            <person name="Racz N."/>
            <person name="Riley R."/>
            <person name="Savchenko A."/>
            <person name="Shiryaev A."/>
            <person name="Soop K."/>
            <person name="Spirin V."/>
            <person name="Szebenyi C."/>
            <person name="Tomsovsky M."/>
            <person name="Tulloss R.E."/>
            <person name="Uehling J."/>
            <person name="Grigoriev I.V."/>
            <person name="Vagvolgyi C."/>
            <person name="Papp T."/>
            <person name="Martin F.M."/>
            <person name="Miettinen O."/>
            <person name="Hibbett D.S."/>
            <person name="Nagy L.G."/>
        </authorList>
    </citation>
    <scope>NUCLEOTIDE SEQUENCE [LARGE SCALE GENOMIC DNA]</scope>
    <source>
        <strain evidence="1 2">CBS 166.37</strain>
    </source>
</reference>
<dbReference type="EMBL" id="ML213628">
    <property type="protein sequence ID" value="TFK34739.1"/>
    <property type="molecule type" value="Genomic_DNA"/>
</dbReference>
<keyword evidence="2" id="KW-1185">Reference proteome</keyword>
<organism evidence="1 2">
    <name type="scientific">Crucibulum laeve</name>
    <dbReference type="NCBI Taxonomy" id="68775"/>
    <lineage>
        <taxon>Eukaryota</taxon>
        <taxon>Fungi</taxon>
        <taxon>Dikarya</taxon>
        <taxon>Basidiomycota</taxon>
        <taxon>Agaricomycotina</taxon>
        <taxon>Agaricomycetes</taxon>
        <taxon>Agaricomycetidae</taxon>
        <taxon>Agaricales</taxon>
        <taxon>Agaricineae</taxon>
        <taxon>Nidulariaceae</taxon>
        <taxon>Crucibulum</taxon>
    </lineage>
</organism>
<dbReference type="Gene3D" id="3.30.710.10">
    <property type="entry name" value="Potassium Channel Kv1.1, Chain A"/>
    <property type="match status" value="1"/>
</dbReference>
<dbReference type="AlphaFoldDB" id="A0A5C3LNH2"/>
<evidence type="ECO:0000313" key="2">
    <source>
        <dbReference type="Proteomes" id="UP000308652"/>
    </source>
</evidence>
<sequence length="400" mass="45147">MVQFYIFNPAHKLRVLSTLLYQGSRRLLRSATTPSTVSARSGKVTISSLINTDLPTLPSGALIHDADFYKSDSDGGFCVFRVENTLFRVHRCFLLREPSAFGDMFSLPYFANNFEGTSDESPIPLSDTAEKFRDLLWALYALPNELCLTPHPQIQPLSLDRLMNVAELTNKYCYSSYESWAVERIYVLAQDPIGFLQNASPEICARVLNIAVLCNNQNLLDLVSHKLILRMLWSNMCPNSVLVVAQRHGLRRLIGIAYYRQLISMEQVSYDGIISTQPFFASSLDVEKRMRFLSAHHSLVSLWKQIRTTAPCFQSSGCHSHSICLSTWQNVWSDAGIANQTLHFGSADVLGRLKFMMIYLRKAMAEVPSMSLQCTLSALEAITTTRDDIIDGMLDHFTDF</sequence>